<dbReference type="InterPro" id="IPR029063">
    <property type="entry name" value="SAM-dependent_MTases_sf"/>
</dbReference>
<dbReference type="Proteomes" id="UP000050920">
    <property type="component" value="Unassembled WGS sequence"/>
</dbReference>
<dbReference type="EMBL" id="AYGX02000140">
    <property type="protein sequence ID" value="KRO26113.1"/>
    <property type="molecule type" value="Genomic_DNA"/>
</dbReference>
<dbReference type="PANTHER" id="PTHR35276:SF1">
    <property type="entry name" value="TRNA (MNM(5)S(2)U34)-METHYLTRANSFERASE, CHLOROPLASTIC"/>
    <property type="match status" value="1"/>
</dbReference>
<evidence type="ECO:0000313" key="1">
    <source>
        <dbReference type="EMBL" id="KRO26113.1"/>
    </source>
</evidence>
<accession>A0A0R2NJZ1</accession>
<keyword evidence="2" id="KW-1185">Reference proteome</keyword>
<organism evidence="1 2">
    <name type="scientific">Lactiplantibacillus fabifermentans DSM 21115</name>
    <dbReference type="NCBI Taxonomy" id="1413187"/>
    <lineage>
        <taxon>Bacteria</taxon>
        <taxon>Bacillati</taxon>
        <taxon>Bacillota</taxon>
        <taxon>Bacilli</taxon>
        <taxon>Lactobacillales</taxon>
        <taxon>Lactobacillaceae</taxon>
        <taxon>Lactiplantibacillus</taxon>
    </lineage>
</organism>
<name>A0A0R2NJZ1_9LACO</name>
<reference evidence="1 2" key="1">
    <citation type="journal article" date="2015" name="Genome Announc.">
        <title>Expanding the biotechnology potential of lactobacilli through comparative genomics of 213 strains and associated genera.</title>
        <authorList>
            <person name="Sun Z."/>
            <person name="Harris H.M."/>
            <person name="McCann A."/>
            <person name="Guo C."/>
            <person name="Argimon S."/>
            <person name="Zhang W."/>
            <person name="Yang X."/>
            <person name="Jeffery I.B."/>
            <person name="Cooney J.C."/>
            <person name="Kagawa T.F."/>
            <person name="Liu W."/>
            <person name="Song Y."/>
            <person name="Salvetti E."/>
            <person name="Wrobel A."/>
            <person name="Rasinkangas P."/>
            <person name="Parkhill J."/>
            <person name="Rea M.C."/>
            <person name="O'Sullivan O."/>
            <person name="Ritari J."/>
            <person name="Douillard F.P."/>
            <person name="Paul Ross R."/>
            <person name="Yang R."/>
            <person name="Briner A.E."/>
            <person name="Felis G.E."/>
            <person name="de Vos W.M."/>
            <person name="Barrangou R."/>
            <person name="Klaenhammer T.R."/>
            <person name="Caufield P.W."/>
            <person name="Cui Y."/>
            <person name="Zhang H."/>
            <person name="O'Toole P.W."/>
        </authorList>
    </citation>
    <scope>NUCLEOTIDE SEQUENCE [LARGE SCALE GENOMIC DNA]</scope>
    <source>
        <strain evidence="1 2">DSM 21115</strain>
    </source>
</reference>
<keyword evidence="1" id="KW-0808">Transferase</keyword>
<dbReference type="Pfam" id="PF06962">
    <property type="entry name" value="rRNA_methylase"/>
    <property type="match status" value="1"/>
</dbReference>
<keyword evidence="1" id="KW-0489">Methyltransferase</keyword>
<evidence type="ECO:0000313" key="2">
    <source>
        <dbReference type="Proteomes" id="UP000050920"/>
    </source>
</evidence>
<proteinExistence type="predicted"/>
<dbReference type="GO" id="GO:0008168">
    <property type="term" value="F:methyltransferase activity"/>
    <property type="evidence" value="ECO:0007669"/>
    <property type="project" value="UniProtKB-KW"/>
</dbReference>
<dbReference type="InterPro" id="IPR010719">
    <property type="entry name" value="MnmM_MeTrfase"/>
</dbReference>
<dbReference type="PANTHER" id="PTHR35276">
    <property type="entry name" value="S-ADENOSYL-L-METHIONINE-DEPENDENT METHYLTRANSFERASES SUPERFAMILY PROTEIN"/>
    <property type="match status" value="1"/>
</dbReference>
<dbReference type="Gene3D" id="3.40.50.150">
    <property type="entry name" value="Vaccinia Virus protein VP39"/>
    <property type="match status" value="1"/>
</dbReference>
<dbReference type="AlphaFoldDB" id="A0A0R2NJZ1"/>
<gene>
    <name evidence="1" type="ORF">DY78_GL001085</name>
</gene>
<dbReference type="GO" id="GO:0032259">
    <property type="term" value="P:methylation"/>
    <property type="evidence" value="ECO:0007669"/>
    <property type="project" value="UniProtKB-KW"/>
</dbReference>
<dbReference type="SUPFAM" id="SSF53335">
    <property type="entry name" value="S-adenosyl-L-methionine-dependent methyltransferases"/>
    <property type="match status" value="1"/>
</dbReference>
<sequence length="176" mass="18974">MINQVVDPGDHVVDATVGNGHDTVYLAQLVGPHGRVYGFDIQQSAIDTTTAALKAERLTNQVTLTHAGHETLAAVIPAEEPIKCAIFNLGYLPGGDKNIITKPATTLTAIESLEARLAPNGVIILLVYSGHPGGQTEAQAVLDHVEHLDQHAYQVLQYGFINQVHFPPYLIAIQKR</sequence>
<protein>
    <submittedName>
        <fullName evidence="1">Methyltransferase</fullName>
    </submittedName>
</protein>
<comment type="caution">
    <text evidence="1">The sequence shown here is derived from an EMBL/GenBank/DDBJ whole genome shotgun (WGS) entry which is preliminary data.</text>
</comment>